<evidence type="ECO:0000256" key="3">
    <source>
        <dbReference type="ARBA" id="ARBA00022679"/>
    </source>
</evidence>
<dbReference type="Pfam" id="PF13807">
    <property type="entry name" value="GNVR"/>
    <property type="match status" value="1"/>
</dbReference>
<dbReference type="FunFam" id="3.40.50.300:FF:000527">
    <property type="entry name" value="Tyrosine-protein kinase etk"/>
    <property type="match status" value="1"/>
</dbReference>
<keyword evidence="7" id="KW-0829">Tyrosine-protein kinase</keyword>
<evidence type="ECO:0000256" key="9">
    <source>
        <dbReference type="SAM" id="Coils"/>
    </source>
</evidence>
<evidence type="ECO:0000256" key="5">
    <source>
        <dbReference type="ARBA" id="ARBA00022777"/>
    </source>
</evidence>
<proteinExistence type="inferred from homology"/>
<reference evidence="13 14" key="1">
    <citation type="journal article" date="2019" name="Genome Biol. Evol.">
        <title>Day and night: Metabolic profiles and evolutionary relationships of six axenic non-marine cyanobacteria.</title>
        <authorList>
            <person name="Will S.E."/>
            <person name="Henke P."/>
            <person name="Boedeker C."/>
            <person name="Huang S."/>
            <person name="Brinkmann H."/>
            <person name="Rohde M."/>
            <person name="Jarek M."/>
            <person name="Friedl T."/>
            <person name="Seufert S."/>
            <person name="Schumacher M."/>
            <person name="Overmann J."/>
            <person name="Neumann-Schaal M."/>
            <person name="Petersen J."/>
        </authorList>
    </citation>
    <scope>NUCLEOTIDE SEQUENCE [LARGE SCALE GENOMIC DNA]</scope>
    <source>
        <strain evidence="13 14">SAG 39.79</strain>
    </source>
</reference>
<dbReference type="SUPFAM" id="SSF52540">
    <property type="entry name" value="P-loop containing nucleoside triphosphate hydrolases"/>
    <property type="match status" value="1"/>
</dbReference>
<dbReference type="InterPro" id="IPR027417">
    <property type="entry name" value="P-loop_NTPase"/>
</dbReference>
<keyword evidence="9" id="KW-0175">Coiled coil</keyword>
<feature type="coiled-coil region" evidence="9">
    <location>
        <begin position="187"/>
        <end position="244"/>
    </location>
</feature>
<keyword evidence="3" id="KW-0808">Transferase</keyword>
<dbReference type="CDD" id="cd05387">
    <property type="entry name" value="BY-kinase"/>
    <property type="match status" value="1"/>
</dbReference>
<dbReference type="GO" id="GO:0005524">
    <property type="term" value="F:ATP binding"/>
    <property type="evidence" value="ECO:0007669"/>
    <property type="project" value="UniProtKB-KW"/>
</dbReference>
<keyword evidence="10" id="KW-1133">Transmembrane helix</keyword>
<evidence type="ECO:0000313" key="14">
    <source>
        <dbReference type="Proteomes" id="UP000282574"/>
    </source>
</evidence>
<comment type="caution">
    <text evidence="13">The sequence shown here is derived from an EMBL/GenBank/DDBJ whole genome shotgun (WGS) entry which is preliminary data.</text>
</comment>
<dbReference type="InterPro" id="IPR050445">
    <property type="entry name" value="Bact_polysacc_biosynth/exp"/>
</dbReference>
<dbReference type="EC" id="2.7.10.2" evidence="2"/>
<dbReference type="PANTHER" id="PTHR32309">
    <property type="entry name" value="TYROSINE-PROTEIN KINASE"/>
    <property type="match status" value="1"/>
</dbReference>
<dbReference type="InterPro" id="IPR005702">
    <property type="entry name" value="Wzc-like_C"/>
</dbReference>
<comment type="similarity">
    <text evidence="1">Belongs to the CpsD/CapB family.</text>
</comment>
<dbReference type="InterPro" id="IPR032807">
    <property type="entry name" value="GNVR"/>
</dbReference>
<protein>
    <recommendedName>
        <fullName evidence="2">non-specific protein-tyrosine kinase</fullName>
        <ecNumber evidence="2">2.7.10.2</ecNumber>
    </recommendedName>
</protein>
<dbReference type="Pfam" id="PF13614">
    <property type="entry name" value="AAA_31"/>
    <property type="match status" value="1"/>
</dbReference>
<keyword evidence="10" id="KW-0812">Transmembrane</keyword>
<dbReference type="Proteomes" id="UP000282574">
    <property type="component" value="Unassembled WGS sequence"/>
</dbReference>
<feature type="domain" description="AAA" evidence="11">
    <location>
        <begin position="533"/>
        <end position="658"/>
    </location>
</feature>
<feature type="coiled-coil region" evidence="9">
    <location>
        <begin position="271"/>
        <end position="402"/>
    </location>
</feature>
<dbReference type="Gene3D" id="3.40.50.300">
    <property type="entry name" value="P-loop containing nucleotide triphosphate hydrolases"/>
    <property type="match status" value="1"/>
</dbReference>
<evidence type="ECO:0000259" key="12">
    <source>
        <dbReference type="Pfam" id="PF13807"/>
    </source>
</evidence>
<dbReference type="NCBIfam" id="TIGR01007">
    <property type="entry name" value="eps_fam"/>
    <property type="match status" value="1"/>
</dbReference>
<keyword evidence="4" id="KW-0547">Nucleotide-binding</keyword>
<evidence type="ECO:0000256" key="1">
    <source>
        <dbReference type="ARBA" id="ARBA00007316"/>
    </source>
</evidence>
<keyword evidence="6" id="KW-0067">ATP-binding</keyword>
<evidence type="ECO:0000256" key="7">
    <source>
        <dbReference type="ARBA" id="ARBA00023137"/>
    </source>
</evidence>
<keyword evidence="14" id="KW-1185">Reference proteome</keyword>
<organism evidence="13 14">
    <name type="scientific">Chroococcidiopsis cubana SAG 39.79</name>
    <dbReference type="NCBI Taxonomy" id="388085"/>
    <lineage>
        <taxon>Bacteria</taxon>
        <taxon>Bacillati</taxon>
        <taxon>Cyanobacteriota</taxon>
        <taxon>Cyanophyceae</taxon>
        <taxon>Chroococcidiopsidales</taxon>
        <taxon>Chroococcidiopsidaceae</taxon>
        <taxon>Chroococcidiopsis</taxon>
    </lineage>
</organism>
<dbReference type="RefSeq" id="WP_106166904.1">
    <property type="nucleotide sequence ID" value="NZ_JAVKZF010000001.1"/>
</dbReference>
<dbReference type="PANTHER" id="PTHR32309:SF13">
    <property type="entry name" value="FERRIC ENTEROBACTIN TRANSPORT PROTEIN FEPE"/>
    <property type="match status" value="1"/>
</dbReference>
<dbReference type="AlphaFoldDB" id="A0AB37UC60"/>
<dbReference type="InterPro" id="IPR025669">
    <property type="entry name" value="AAA_dom"/>
</dbReference>
<keyword evidence="5" id="KW-0418">Kinase</keyword>
<dbReference type="GO" id="GO:0005886">
    <property type="term" value="C:plasma membrane"/>
    <property type="evidence" value="ECO:0007669"/>
    <property type="project" value="UniProtKB-ARBA"/>
</dbReference>
<sequence>MEPTKPIVEYSESINIDFQKYWSILKRRWLPAVIVFSGVVGLSVVVVLLQKPVYQAEGKLMLKKVDWASAATGVGEQIGELDTLAQQSNPLKTETEVLRSIPLVQRTIAELNLKDEAGVPLEPEDFIKELKVKQLSATDILQLAYKSTNPEEATAVVNKLMNLYIENNILTNRDQAVEAVEFIAKQLPRTETTVRQAEAALRQFKEQNRVVNLDEEAKSAVEIIQELESQINQSQTALAGANARHTSLYKKVGMSSEQAIATNSLNQSSGVQKTLEELRQVEDQLVVQRTRLQEDHPAIVNLELKKNAFKAQLQGLVKDAGVRRQVTSQQLQIGESQQKLNEALVKLEEERSGLTSQLAELSNAQATYKQRVSILPKLEQEQRELERRLAAAQSTYETLLKKIQEVRVAANQRIGNAQIIEPAPIPKKPSLLKPAIILALGNMLGILLAAATIVILEVKDTSIKTLEEALELFGYTLLGVIPALNKKAIPRGRDKEWAVPELPVRDIPNSPISEAYRMLQANLKFLGSDKALKVIVVTSAVSKEGKSTVSANLAAAIAQLERQVLLVDADMRRPVQHHVWELTNAVGLSDVIVGQAEFKASVTQVMPNLEVLTSGVIPPNPLALLDSKRMASLIESFSARYDFVIIDAPPLILAADALTLGKMADGVLLMARPGVGNSTSATTAKQLLERSCQNVLGLVVNGANLENEYYAKEYFTEEDSTTRKKFMSQVVKHTNCS</sequence>
<gene>
    <name evidence="13" type="ORF">DSM107010_58420</name>
</gene>
<evidence type="ECO:0000256" key="2">
    <source>
        <dbReference type="ARBA" id="ARBA00011903"/>
    </source>
</evidence>
<dbReference type="EMBL" id="RSCK01000089">
    <property type="protein sequence ID" value="RUT04166.1"/>
    <property type="molecule type" value="Genomic_DNA"/>
</dbReference>
<evidence type="ECO:0000256" key="8">
    <source>
        <dbReference type="ARBA" id="ARBA00051245"/>
    </source>
</evidence>
<feature type="domain" description="Tyrosine-protein kinase G-rich" evidence="12">
    <location>
        <begin position="378"/>
        <end position="455"/>
    </location>
</feature>
<evidence type="ECO:0000259" key="11">
    <source>
        <dbReference type="Pfam" id="PF13614"/>
    </source>
</evidence>
<name>A0AB37UC60_9CYAN</name>
<comment type="catalytic activity">
    <reaction evidence="8">
        <text>L-tyrosyl-[protein] + ATP = O-phospho-L-tyrosyl-[protein] + ADP + H(+)</text>
        <dbReference type="Rhea" id="RHEA:10596"/>
        <dbReference type="Rhea" id="RHEA-COMP:10136"/>
        <dbReference type="Rhea" id="RHEA-COMP:20101"/>
        <dbReference type="ChEBI" id="CHEBI:15378"/>
        <dbReference type="ChEBI" id="CHEBI:30616"/>
        <dbReference type="ChEBI" id="CHEBI:46858"/>
        <dbReference type="ChEBI" id="CHEBI:61978"/>
        <dbReference type="ChEBI" id="CHEBI:456216"/>
        <dbReference type="EC" id="2.7.10.2"/>
    </reaction>
</comment>
<feature type="transmembrane region" description="Helical" evidence="10">
    <location>
        <begin position="29"/>
        <end position="49"/>
    </location>
</feature>
<dbReference type="GO" id="GO:0004715">
    <property type="term" value="F:non-membrane spanning protein tyrosine kinase activity"/>
    <property type="evidence" value="ECO:0007669"/>
    <property type="project" value="UniProtKB-EC"/>
</dbReference>
<evidence type="ECO:0000256" key="6">
    <source>
        <dbReference type="ARBA" id="ARBA00022840"/>
    </source>
</evidence>
<evidence type="ECO:0000256" key="4">
    <source>
        <dbReference type="ARBA" id="ARBA00022741"/>
    </source>
</evidence>
<dbReference type="GO" id="GO:0042802">
    <property type="term" value="F:identical protein binding"/>
    <property type="evidence" value="ECO:0007669"/>
    <property type="project" value="UniProtKB-ARBA"/>
</dbReference>
<accession>A0AB37UC60</accession>
<keyword evidence="10" id="KW-0472">Membrane</keyword>
<feature type="transmembrane region" description="Helical" evidence="10">
    <location>
        <begin position="435"/>
        <end position="456"/>
    </location>
</feature>
<evidence type="ECO:0000313" key="13">
    <source>
        <dbReference type="EMBL" id="RUT04166.1"/>
    </source>
</evidence>
<evidence type="ECO:0000256" key="10">
    <source>
        <dbReference type="SAM" id="Phobius"/>
    </source>
</evidence>